<evidence type="ECO:0000313" key="5">
    <source>
        <dbReference type="EMBL" id="ANQ07860.1"/>
    </source>
</evidence>
<dbReference type="GeneID" id="30909038"/>
<dbReference type="SUPFAM" id="SSF54980">
    <property type="entry name" value="EF-G C-terminal domain-like"/>
    <property type="match status" value="2"/>
</dbReference>
<dbReference type="InterPro" id="IPR035647">
    <property type="entry name" value="EFG_III/V"/>
</dbReference>
<feature type="compositionally biased region" description="Acidic residues" evidence="3">
    <location>
        <begin position="17"/>
        <end position="62"/>
    </location>
</feature>
<dbReference type="EMBL" id="CP016246">
    <property type="protein sequence ID" value="ANQ07860.1"/>
    <property type="molecule type" value="Genomic_DNA"/>
</dbReference>
<dbReference type="InterPro" id="IPR000640">
    <property type="entry name" value="EFG_V-like"/>
</dbReference>
<dbReference type="RefSeq" id="XP_019914555.1">
    <property type="nucleotide sequence ID" value="XM_020059119.1"/>
</dbReference>
<dbReference type="Proteomes" id="UP000092716">
    <property type="component" value="Chromosome 8"/>
</dbReference>
<name>A0A1B1DYP6_9APIC</name>
<feature type="compositionally biased region" description="Acidic residues" evidence="3">
    <location>
        <begin position="947"/>
        <end position="958"/>
    </location>
</feature>
<dbReference type="GO" id="GO:0071007">
    <property type="term" value="C:U2-type catalytic step 2 spliceosome"/>
    <property type="evidence" value="ECO:0007669"/>
    <property type="project" value="TreeGrafter"/>
</dbReference>
<dbReference type="Gene3D" id="3.30.70.240">
    <property type="match status" value="1"/>
</dbReference>
<dbReference type="InterPro" id="IPR035655">
    <property type="entry name" value="U5-116kDa_C"/>
</dbReference>
<dbReference type="InterPro" id="IPR044121">
    <property type="entry name" value="Snu114_GTP-bd"/>
</dbReference>
<dbReference type="SMART" id="SM00838">
    <property type="entry name" value="EFG_C"/>
    <property type="match status" value="1"/>
</dbReference>
<dbReference type="SMART" id="SM00889">
    <property type="entry name" value="EFG_IV"/>
    <property type="match status" value="1"/>
</dbReference>
<dbReference type="Gene3D" id="3.90.1430.10">
    <property type="entry name" value="Yeast translation eEF2 (G' domain)"/>
    <property type="match status" value="1"/>
</dbReference>
<dbReference type="OrthoDB" id="364892at2759"/>
<feature type="compositionally biased region" description="Basic residues" evidence="3">
    <location>
        <begin position="69"/>
        <end position="79"/>
    </location>
</feature>
<dbReference type="Pfam" id="PF03764">
    <property type="entry name" value="EFG_IV"/>
    <property type="match status" value="1"/>
</dbReference>
<evidence type="ECO:0000313" key="6">
    <source>
        <dbReference type="Proteomes" id="UP000092716"/>
    </source>
</evidence>
<dbReference type="CDD" id="cd04167">
    <property type="entry name" value="Snu114p"/>
    <property type="match status" value="1"/>
</dbReference>
<dbReference type="KEGG" id="pcot:PCOAH_00023120"/>
<feature type="domain" description="Tr-type G" evidence="4">
    <location>
        <begin position="188"/>
        <end position="472"/>
    </location>
</feature>
<evidence type="ECO:0000259" key="4">
    <source>
        <dbReference type="PROSITE" id="PS51722"/>
    </source>
</evidence>
<dbReference type="InterPro" id="IPR009000">
    <property type="entry name" value="Transl_B-barrel_sf"/>
</dbReference>
<evidence type="ECO:0000256" key="3">
    <source>
        <dbReference type="SAM" id="MobiDB-lite"/>
    </source>
</evidence>
<dbReference type="Gene3D" id="3.30.230.10">
    <property type="match status" value="2"/>
</dbReference>
<feature type="region of interest" description="Disordered" evidence="3">
    <location>
        <begin position="1"/>
        <end position="108"/>
    </location>
</feature>
<dbReference type="Gene3D" id="3.30.70.870">
    <property type="entry name" value="Elongation Factor G (Translational Gtpase), domain 3"/>
    <property type="match status" value="1"/>
</dbReference>
<accession>A0A1B1DYP6</accession>
<dbReference type="CDD" id="cd01683">
    <property type="entry name" value="EF2_IV_snRNP"/>
    <property type="match status" value="1"/>
</dbReference>
<dbReference type="GO" id="GO:0003924">
    <property type="term" value="F:GTPase activity"/>
    <property type="evidence" value="ECO:0007669"/>
    <property type="project" value="InterPro"/>
</dbReference>
<dbReference type="GO" id="GO:0046540">
    <property type="term" value="C:U4/U6 x U5 tri-snRNP complex"/>
    <property type="evidence" value="ECO:0007669"/>
    <property type="project" value="TreeGrafter"/>
</dbReference>
<dbReference type="GO" id="GO:0030623">
    <property type="term" value="F:U5 snRNA binding"/>
    <property type="evidence" value="ECO:0007669"/>
    <property type="project" value="TreeGrafter"/>
</dbReference>
<keyword evidence="1" id="KW-0547">Nucleotide-binding</keyword>
<dbReference type="InterPro" id="IPR004161">
    <property type="entry name" value="EFTu-like_2"/>
</dbReference>
<dbReference type="AlphaFoldDB" id="A0A1B1DYP6"/>
<keyword evidence="2" id="KW-0342">GTP-binding</keyword>
<dbReference type="Pfam" id="PF00679">
    <property type="entry name" value="EFG_C"/>
    <property type="match status" value="1"/>
</dbReference>
<dbReference type="InterPro" id="IPR020568">
    <property type="entry name" value="Ribosomal_Su5_D2-typ_SF"/>
</dbReference>
<dbReference type="SUPFAM" id="SSF52540">
    <property type="entry name" value="P-loop containing nucleoside triphosphate hydrolases"/>
    <property type="match status" value="1"/>
</dbReference>
<dbReference type="Gene3D" id="2.40.30.10">
    <property type="entry name" value="Translation factors"/>
    <property type="match status" value="1"/>
</dbReference>
<proteinExistence type="predicted"/>
<dbReference type="VEuPathDB" id="PlasmoDB:PCOAH_00023120"/>
<dbReference type="CDD" id="cd04090">
    <property type="entry name" value="EF2_II_snRNP"/>
    <property type="match status" value="1"/>
</dbReference>
<dbReference type="GO" id="GO:0000398">
    <property type="term" value="P:mRNA splicing, via spliceosome"/>
    <property type="evidence" value="ECO:0007669"/>
    <property type="project" value="TreeGrafter"/>
</dbReference>
<dbReference type="GO" id="GO:0005829">
    <property type="term" value="C:cytosol"/>
    <property type="evidence" value="ECO:0007669"/>
    <property type="project" value="TreeGrafter"/>
</dbReference>
<dbReference type="Pfam" id="PF00009">
    <property type="entry name" value="GTP_EFTU"/>
    <property type="match status" value="1"/>
</dbReference>
<dbReference type="SUPFAM" id="SSF50447">
    <property type="entry name" value="Translation proteins"/>
    <property type="match status" value="1"/>
</dbReference>
<dbReference type="PROSITE" id="PS51722">
    <property type="entry name" value="G_TR_2"/>
    <property type="match status" value="1"/>
</dbReference>
<dbReference type="PANTHER" id="PTHR42908">
    <property type="entry name" value="TRANSLATION ELONGATION FACTOR-RELATED"/>
    <property type="match status" value="1"/>
</dbReference>
<dbReference type="Gene3D" id="3.40.50.300">
    <property type="entry name" value="P-loop containing nucleotide triphosphate hydrolases"/>
    <property type="match status" value="1"/>
</dbReference>
<feature type="region of interest" description="Disordered" evidence="3">
    <location>
        <begin position="926"/>
        <end position="978"/>
    </location>
</feature>
<sequence length="1241" mass="141661">MESKKNLYDEFGNYIGEDIDSDGDYSDGEEEEDVSDGVDQEADSDLDGNSDADSDERSDEDSDAGRGKAKERRRKKKRGKNETGSDDSEGSHAESEEESDEGEGKRLGDNMDELQRAYEGVEVFVEQEDTQDIEEATINKINTNVERISFIKKLDVEANRKNFDLIETSLPNNTFSFKYMSQLMNQTQFIKNICIAGHFHHGKTTLIDRIIEFTREKKENKTKLTYGNGTASGGNPNSGTVSFFNVNTEMEGVLIRKNNPGKNNSSMMTPFNTKKIDHLINYTDTRLDEQARGLSIKAIPISLILQNKMYENIPSNILLNKKKNNLKYKSYLFNIMDTPGHVNFFDEFLCAVNICECCCLVVDVTDGCMYVTENVIKTCIYENVKIVLILNCIDKLIMDLRLPPNDAYHKINYTIEEINKKIESFCDMLNKSVKEKKKFLLSPLKNNVLFASSIYGVFFTLKSFSKIYCNLYNAYNIDIDEFAQHLWGDIYFNEKDFSFVSSPLYSNQRRSFVEFILNPIYKIFGYVCSEEKEFLIPFLKNFNITLKKNDYLFNNKYLLKKINGMIFEDTTAFVDVILDNCPSPVENAKQKTRQIYSGSLKTKLCYDMMRCLKGDKTDNLMIYIIKNYHRPECIILDLFGRVMCGTIRKGQTVRILGEGYSPSDDEDMITRVVTHLWIYEGRYRVEVDEVPAGNFVLIGGVDICINKTCTITNVKKKKNGPAKGLKKDQLSGTKVTGILPTSKPGNSLKKEERTILLDEEEETEIFYPLHRKFKYINCANSVFKVACEPINPSELPKMLEGLRKIDKTYPLSSTKVEESGEHIILGTGELYLDCILHDLRKLYGDLEIKVSDPVVQFNETVIETSALNCFAETPNKKNKIHMIVEPMQKELTDDIVQGLVHLNKGERDANVEEYLRTVDRLLLEEGEAQNAGSSEQAVDESDKSDEPNESDASDESNEVDLNGANEGEPPTEQRTHTLNYNLDKNVISLLRDKHNWDMLSIRSIWAFGPENNSPNVLVDDTLYKETNKENLYSIKENIIQGFCWATKEGPLIEECMKNVKVKILKGEIDDDPINRGAGQIIPTTRRAIYSSFLLATPRLMEPILFTEIICSGDSVSSVYNVLSRRRGHVLKDFPKVGTPLYMVHAYLPAIESFGFETDLRTHTSGQAFCLSMFDHWHIVPGDPLDKSVILRPLEPAPIQHLAREFLLKTRRRKGLTEDVTINRFFDDPMLLNIKDEFAEYF</sequence>
<dbReference type="InterPro" id="IPR014721">
    <property type="entry name" value="Ribsml_uS5_D2-typ_fold_subgr"/>
</dbReference>
<dbReference type="CDD" id="cd04098">
    <property type="entry name" value="eEF2_C_snRNP"/>
    <property type="match status" value="1"/>
</dbReference>
<dbReference type="FunFam" id="2.40.30.10:FF:000029">
    <property type="entry name" value="116 kDa U5 small nuclear ribonucleoprotein component"/>
    <property type="match status" value="1"/>
</dbReference>
<keyword evidence="6" id="KW-1185">Reference proteome</keyword>
<dbReference type="PANTHER" id="PTHR42908:SF6">
    <property type="entry name" value="116 KDA U5 SMALL NUCLEAR RIBONUCLEOPROTEIN COMPONENT"/>
    <property type="match status" value="1"/>
</dbReference>
<gene>
    <name evidence="5" type="ORF">PCOAH_00023120</name>
</gene>
<dbReference type="InterPro" id="IPR000795">
    <property type="entry name" value="T_Tr_GTP-bd_dom"/>
</dbReference>
<dbReference type="FunFam" id="3.30.70.240:FF:000004">
    <property type="entry name" value="116 kDa U5 small nuclear ribonucleoprotein"/>
    <property type="match status" value="1"/>
</dbReference>
<dbReference type="InterPro" id="IPR005517">
    <property type="entry name" value="Transl_elong_EFG/EF2_IV"/>
</dbReference>
<dbReference type="GO" id="GO:0005525">
    <property type="term" value="F:GTP binding"/>
    <property type="evidence" value="ECO:0007669"/>
    <property type="project" value="UniProtKB-KW"/>
</dbReference>
<evidence type="ECO:0000256" key="1">
    <source>
        <dbReference type="ARBA" id="ARBA00022741"/>
    </source>
</evidence>
<dbReference type="SUPFAM" id="SSF54211">
    <property type="entry name" value="Ribosomal protein S5 domain 2-like"/>
    <property type="match status" value="1"/>
</dbReference>
<dbReference type="InterPro" id="IPR027417">
    <property type="entry name" value="P-loop_NTPase"/>
</dbReference>
<dbReference type="FunFam" id="3.30.70.870:FF:000002">
    <property type="entry name" value="Translation elongation factor 2"/>
    <property type="match status" value="1"/>
</dbReference>
<protein>
    <submittedName>
        <fullName evidence="5">U5 small nuclear ribonuclear protein</fullName>
    </submittedName>
</protein>
<organism evidence="5 6">
    <name type="scientific">Plasmodium coatneyi</name>
    <dbReference type="NCBI Taxonomy" id="208452"/>
    <lineage>
        <taxon>Eukaryota</taxon>
        <taxon>Sar</taxon>
        <taxon>Alveolata</taxon>
        <taxon>Apicomplexa</taxon>
        <taxon>Aconoidasida</taxon>
        <taxon>Haemosporida</taxon>
        <taxon>Plasmodiidae</taxon>
        <taxon>Plasmodium</taxon>
    </lineage>
</organism>
<reference evidence="6" key="1">
    <citation type="submission" date="2016-06" db="EMBL/GenBank/DDBJ databases">
        <title>First high quality genome sequence of Plasmodium coatneyi using continuous long reads from single molecule, real-time sequencing.</title>
        <authorList>
            <person name="Chien J.-T."/>
            <person name="Pakala S.B."/>
            <person name="Geraldo J.A."/>
            <person name="Lapp S.A."/>
            <person name="Barnwell J.W."/>
            <person name="Kissinger J.C."/>
            <person name="Galinski M.R."/>
            <person name="Humphrey J.C."/>
        </authorList>
    </citation>
    <scope>NUCLEOTIDE SEQUENCE [LARGE SCALE GENOMIC DNA]</scope>
    <source>
        <strain evidence="6">Hackeri</strain>
    </source>
</reference>
<dbReference type="Pfam" id="PF03144">
    <property type="entry name" value="GTP_EFTU_D2"/>
    <property type="match status" value="1"/>
</dbReference>
<evidence type="ECO:0000256" key="2">
    <source>
        <dbReference type="ARBA" id="ARBA00023134"/>
    </source>
</evidence>